<dbReference type="PANTHER" id="PTHR21581:SF6">
    <property type="entry name" value="TRAFFICKING PROTEIN PARTICLE COMPLEX SUBUNIT 12"/>
    <property type="match status" value="1"/>
</dbReference>
<keyword evidence="4" id="KW-0133">Cell shape</keyword>
<dbReference type="SUPFAM" id="SSF56601">
    <property type="entry name" value="beta-lactamase/transpeptidase-like"/>
    <property type="match status" value="1"/>
</dbReference>
<organism evidence="11 12">
    <name type="scientific">Eubacterium album</name>
    <dbReference type="NCBI Taxonomy" id="2978477"/>
    <lineage>
        <taxon>Bacteria</taxon>
        <taxon>Bacillati</taxon>
        <taxon>Bacillota</taxon>
        <taxon>Clostridia</taxon>
        <taxon>Eubacteriales</taxon>
        <taxon>Eubacteriaceae</taxon>
        <taxon>Eubacterium</taxon>
    </lineage>
</organism>
<dbReference type="PRINTS" id="PR00725">
    <property type="entry name" value="DADACBPTASE1"/>
</dbReference>
<sequence>MKRILSMVMMIVITVTSFGFCSYNSNSVVSADTVSWPSGPGLVAETAVMIDASTGSVLFDKKCHQKMYPASITKIMTALLTIENCNLDDTVTFSQSAIDTLEPEAANIGAVVGEEMSVKDCLYALMLQSANEVASALAEHVSGSIEEFAKLMNKRAKQAGANDAHFANACGLFNKKHYVTAYDMAKIMQAALQYPVFREIINSSSYTLPTDNKRKEPLTISQRHQMVQPWNSFHYDGIIGGKTGFVNESGTTLVTSAQRDGMTLITVVLNSPGTNSYVDTTALLDFGFKNFKLTNVSENDTRFENKSTFTNNFDSIFKTKLHRLSLSKDAVVVLPKDANFADTTSTITLNEDSSDDNNTVATISYSYGNHTIGTAPVLYSEVSNKISVNATVTPEESTTVDTETSVDSENSNNSSKVSDKDTTKKTTKKETVSKSHFKFSSAIFKIIIIAVILVILAVIIIFFKKKMDHLNAVRASKRRRNR</sequence>
<accession>A0ABT2M1Y4</accession>
<evidence type="ECO:0000259" key="10">
    <source>
        <dbReference type="Pfam" id="PF00768"/>
    </source>
</evidence>
<dbReference type="Pfam" id="PF00768">
    <property type="entry name" value="Peptidase_S11"/>
    <property type="match status" value="1"/>
</dbReference>
<dbReference type="InterPro" id="IPR012338">
    <property type="entry name" value="Beta-lactam/transpept-like"/>
</dbReference>
<comment type="similarity">
    <text evidence="1 7">Belongs to the peptidase S11 family.</text>
</comment>
<keyword evidence="9" id="KW-0812">Transmembrane</keyword>
<feature type="compositionally biased region" description="Basic and acidic residues" evidence="8">
    <location>
        <begin position="417"/>
        <end position="427"/>
    </location>
</feature>
<keyword evidence="3" id="KW-0378">Hydrolase</keyword>
<dbReference type="InterPro" id="IPR001967">
    <property type="entry name" value="Peptidase_S11_N"/>
</dbReference>
<protein>
    <submittedName>
        <fullName evidence="11">D-alanyl-D-alanine carboxypeptidase</fullName>
    </submittedName>
</protein>
<gene>
    <name evidence="11" type="ORF">N5B56_06095</name>
</gene>
<evidence type="ECO:0000256" key="4">
    <source>
        <dbReference type="ARBA" id="ARBA00022960"/>
    </source>
</evidence>
<dbReference type="GO" id="GO:0004180">
    <property type="term" value="F:carboxypeptidase activity"/>
    <property type="evidence" value="ECO:0007669"/>
    <property type="project" value="UniProtKB-KW"/>
</dbReference>
<keyword evidence="9" id="KW-0472">Membrane</keyword>
<dbReference type="PANTHER" id="PTHR21581">
    <property type="entry name" value="D-ALANYL-D-ALANINE CARBOXYPEPTIDASE"/>
    <property type="match status" value="1"/>
</dbReference>
<feature type="compositionally biased region" description="Low complexity" evidence="8">
    <location>
        <begin position="392"/>
        <end position="416"/>
    </location>
</feature>
<evidence type="ECO:0000256" key="2">
    <source>
        <dbReference type="ARBA" id="ARBA00022729"/>
    </source>
</evidence>
<dbReference type="Proteomes" id="UP001431199">
    <property type="component" value="Unassembled WGS sequence"/>
</dbReference>
<keyword evidence="6" id="KW-0961">Cell wall biogenesis/degradation</keyword>
<evidence type="ECO:0000256" key="3">
    <source>
        <dbReference type="ARBA" id="ARBA00022801"/>
    </source>
</evidence>
<feature type="domain" description="Peptidase S11 D-alanyl-D-alanine carboxypeptidase A N-terminal" evidence="10">
    <location>
        <begin position="39"/>
        <end position="272"/>
    </location>
</feature>
<keyword evidence="11" id="KW-0645">Protease</keyword>
<evidence type="ECO:0000256" key="6">
    <source>
        <dbReference type="ARBA" id="ARBA00023316"/>
    </source>
</evidence>
<dbReference type="InterPro" id="IPR018044">
    <property type="entry name" value="Peptidase_S11"/>
</dbReference>
<evidence type="ECO:0000313" key="11">
    <source>
        <dbReference type="EMBL" id="MCT7398657.1"/>
    </source>
</evidence>
<dbReference type="RefSeq" id="WP_022088776.1">
    <property type="nucleotide sequence ID" value="NZ_JAODBU010000006.1"/>
</dbReference>
<reference evidence="11" key="1">
    <citation type="submission" date="2022-09" db="EMBL/GenBank/DDBJ databases">
        <title>Eubacterium sp. LFL-14 isolated from human feces.</title>
        <authorList>
            <person name="Liu F."/>
        </authorList>
    </citation>
    <scope>NUCLEOTIDE SEQUENCE</scope>
    <source>
        <strain evidence="11">LFL-14</strain>
    </source>
</reference>
<proteinExistence type="inferred from homology"/>
<keyword evidence="12" id="KW-1185">Reference proteome</keyword>
<feature type="region of interest" description="Disordered" evidence="8">
    <location>
        <begin position="392"/>
        <end position="427"/>
    </location>
</feature>
<keyword evidence="11" id="KW-0121">Carboxypeptidase</keyword>
<comment type="caution">
    <text evidence="11">The sequence shown here is derived from an EMBL/GenBank/DDBJ whole genome shotgun (WGS) entry which is preliminary data.</text>
</comment>
<evidence type="ECO:0000256" key="8">
    <source>
        <dbReference type="SAM" id="MobiDB-lite"/>
    </source>
</evidence>
<evidence type="ECO:0000313" key="12">
    <source>
        <dbReference type="Proteomes" id="UP001431199"/>
    </source>
</evidence>
<keyword evidence="9" id="KW-1133">Transmembrane helix</keyword>
<evidence type="ECO:0000256" key="1">
    <source>
        <dbReference type="ARBA" id="ARBA00007164"/>
    </source>
</evidence>
<name>A0ABT2M1Y4_9FIRM</name>
<dbReference type="Gene3D" id="3.40.710.10">
    <property type="entry name" value="DD-peptidase/beta-lactamase superfamily"/>
    <property type="match status" value="1"/>
</dbReference>
<evidence type="ECO:0000256" key="9">
    <source>
        <dbReference type="SAM" id="Phobius"/>
    </source>
</evidence>
<feature type="transmembrane region" description="Helical" evidence="9">
    <location>
        <begin position="442"/>
        <end position="463"/>
    </location>
</feature>
<keyword evidence="2" id="KW-0732">Signal</keyword>
<evidence type="ECO:0000256" key="5">
    <source>
        <dbReference type="ARBA" id="ARBA00022984"/>
    </source>
</evidence>
<evidence type="ECO:0000256" key="7">
    <source>
        <dbReference type="RuleBase" id="RU004016"/>
    </source>
</evidence>
<dbReference type="EMBL" id="JAODBU010000006">
    <property type="protein sequence ID" value="MCT7398657.1"/>
    <property type="molecule type" value="Genomic_DNA"/>
</dbReference>
<keyword evidence="5" id="KW-0573">Peptidoglycan synthesis</keyword>